<dbReference type="PROSITE" id="PS01000">
    <property type="entry name" value="SDH_CYT_1"/>
    <property type="match status" value="1"/>
</dbReference>
<evidence type="ECO:0000256" key="8">
    <source>
        <dbReference type="ARBA" id="ARBA00022723"/>
    </source>
</evidence>
<evidence type="ECO:0000256" key="11">
    <source>
        <dbReference type="ARBA" id="ARBA00023136"/>
    </source>
</evidence>
<comment type="caution">
    <text evidence="14">The sequence shown here is derived from an EMBL/GenBank/DDBJ whole genome shotgun (WGS) entry which is preliminary data.</text>
</comment>
<evidence type="ECO:0000256" key="10">
    <source>
        <dbReference type="ARBA" id="ARBA00023004"/>
    </source>
</evidence>
<evidence type="ECO:0000256" key="6">
    <source>
        <dbReference type="ARBA" id="ARBA00022617"/>
    </source>
</evidence>
<evidence type="ECO:0000313" key="14">
    <source>
        <dbReference type="EMBL" id="MDX6806101.1"/>
    </source>
</evidence>
<comment type="subunit">
    <text evidence="12">Part of an enzyme complex containing four subunits: a flavoprotein, an iron-sulfur protein, plus two membrane-anchoring proteins, SdhC and SdhD. The complex can form homotrimers.</text>
</comment>
<dbReference type="PANTHER" id="PTHR10978">
    <property type="entry name" value="SUCCINATE DEHYDROGENASE CYTOCHROME B560 SUBUNIT"/>
    <property type="match status" value="1"/>
</dbReference>
<proteinExistence type="inferred from homology"/>
<keyword evidence="9 13" id="KW-1133">Transmembrane helix</keyword>
<evidence type="ECO:0000256" key="13">
    <source>
        <dbReference type="SAM" id="Phobius"/>
    </source>
</evidence>
<feature type="transmembrane region" description="Helical" evidence="13">
    <location>
        <begin position="108"/>
        <end position="130"/>
    </location>
</feature>
<gene>
    <name evidence="14" type="primary">sdhC</name>
    <name evidence="14" type="ORF">SCD90_08490</name>
</gene>
<evidence type="ECO:0000313" key="15">
    <source>
        <dbReference type="Proteomes" id="UP001274321"/>
    </source>
</evidence>
<dbReference type="PANTHER" id="PTHR10978:SF5">
    <property type="entry name" value="SUCCINATE DEHYDROGENASE CYTOCHROME B560 SUBUNIT, MITOCHONDRIAL"/>
    <property type="match status" value="1"/>
</dbReference>
<keyword evidence="10" id="KW-0408">Iron</keyword>
<comment type="subcellular location">
    <subcellularLocation>
        <location evidence="3">Membrane</location>
        <topology evidence="3">Multi-pass membrane protein</topology>
    </subcellularLocation>
</comment>
<evidence type="ECO:0000256" key="4">
    <source>
        <dbReference type="ARBA" id="ARBA00007244"/>
    </source>
</evidence>
<dbReference type="InterPro" id="IPR018495">
    <property type="entry name" value="Succ_DH_cyt_bsu_CS"/>
</dbReference>
<accession>A0ABU4RTG9</accession>
<comment type="cofactor">
    <cofactor evidence="1">
        <name>heme</name>
        <dbReference type="ChEBI" id="CHEBI:30413"/>
    </cofactor>
</comment>
<evidence type="ECO:0000256" key="1">
    <source>
        <dbReference type="ARBA" id="ARBA00001971"/>
    </source>
</evidence>
<keyword evidence="6" id="KW-0349">Heme</keyword>
<reference evidence="14 15" key="1">
    <citation type="submission" date="2023-11" db="EMBL/GenBank/DDBJ databases">
        <authorList>
            <person name="Bao R."/>
        </authorList>
    </citation>
    <scope>NUCLEOTIDE SEQUENCE [LARGE SCALE GENOMIC DNA]</scope>
    <source>
        <strain evidence="14 15">PJ23</strain>
    </source>
</reference>
<dbReference type="InterPro" id="IPR014314">
    <property type="entry name" value="Succ_DH_cytb556"/>
</dbReference>
<evidence type="ECO:0000256" key="5">
    <source>
        <dbReference type="ARBA" id="ARBA00020076"/>
    </source>
</evidence>
<evidence type="ECO:0000256" key="2">
    <source>
        <dbReference type="ARBA" id="ARBA00004050"/>
    </source>
</evidence>
<dbReference type="InterPro" id="IPR000701">
    <property type="entry name" value="SuccDH_FuR_B_TM-su"/>
</dbReference>
<evidence type="ECO:0000256" key="9">
    <source>
        <dbReference type="ARBA" id="ARBA00022989"/>
    </source>
</evidence>
<evidence type="ECO:0000256" key="3">
    <source>
        <dbReference type="ARBA" id="ARBA00004141"/>
    </source>
</evidence>
<dbReference type="SUPFAM" id="SSF81343">
    <property type="entry name" value="Fumarate reductase respiratory complex transmembrane subunits"/>
    <property type="match status" value="1"/>
</dbReference>
<keyword evidence="15" id="KW-1185">Reference proteome</keyword>
<dbReference type="Gene3D" id="1.20.1300.10">
    <property type="entry name" value="Fumarate reductase/succinate dehydrogenase, transmembrane subunit"/>
    <property type="match status" value="1"/>
</dbReference>
<dbReference type="EMBL" id="JAXAFJ010000004">
    <property type="protein sequence ID" value="MDX6806101.1"/>
    <property type="molecule type" value="Genomic_DNA"/>
</dbReference>
<keyword evidence="8" id="KW-0479">Metal-binding</keyword>
<organism evidence="14 15">
    <name type="scientific">Terrihabitans rhizophilus</name>
    <dbReference type="NCBI Taxonomy" id="3092662"/>
    <lineage>
        <taxon>Bacteria</taxon>
        <taxon>Pseudomonadati</taxon>
        <taxon>Pseudomonadota</taxon>
        <taxon>Alphaproteobacteria</taxon>
        <taxon>Hyphomicrobiales</taxon>
        <taxon>Terrihabitans</taxon>
    </lineage>
</organism>
<keyword evidence="7 13" id="KW-0812">Transmembrane</keyword>
<dbReference type="PROSITE" id="PS01001">
    <property type="entry name" value="SDH_CYT_2"/>
    <property type="match status" value="1"/>
</dbReference>
<dbReference type="Pfam" id="PF01127">
    <property type="entry name" value="Sdh_cyt"/>
    <property type="match status" value="1"/>
</dbReference>
<feature type="transmembrane region" description="Helical" evidence="13">
    <location>
        <begin position="59"/>
        <end position="87"/>
    </location>
</feature>
<feature type="transmembrane region" description="Helical" evidence="13">
    <location>
        <begin position="33"/>
        <end position="53"/>
    </location>
</feature>
<comment type="similarity">
    <text evidence="4">Belongs to the cytochrome b560 family.</text>
</comment>
<dbReference type="CDD" id="cd03499">
    <property type="entry name" value="SQR_TypeC_SdhC"/>
    <property type="match status" value="1"/>
</dbReference>
<dbReference type="InterPro" id="IPR034804">
    <property type="entry name" value="SQR/QFR_C/D"/>
</dbReference>
<evidence type="ECO:0000256" key="7">
    <source>
        <dbReference type="ARBA" id="ARBA00022692"/>
    </source>
</evidence>
<protein>
    <recommendedName>
        <fullName evidence="5">Succinate dehydrogenase cytochrome b556 subunit</fullName>
    </recommendedName>
</protein>
<dbReference type="Proteomes" id="UP001274321">
    <property type="component" value="Unassembled WGS sequence"/>
</dbReference>
<sequence length="132" mass="14554">MRPARTLPQRPTSPHLEIYRFTWTMAMSIAHRISGMAAYFGIILLVVWLGAAASGPENYALVAGLFGSWIGILVLVLLSWAIIHHAIGGVRHMVWDTGRSLDRTSRMLWAQATLAGSVSLTILLWLLIYLGA</sequence>
<keyword evidence="11 13" id="KW-0472">Membrane</keyword>
<dbReference type="PIRSF" id="PIRSF000178">
    <property type="entry name" value="SDH_cyt_b560"/>
    <property type="match status" value="1"/>
</dbReference>
<name>A0ABU4RTG9_9HYPH</name>
<dbReference type="NCBIfam" id="TIGR02970">
    <property type="entry name" value="succ_dehyd_cytB"/>
    <property type="match status" value="1"/>
</dbReference>
<evidence type="ECO:0000256" key="12">
    <source>
        <dbReference type="ARBA" id="ARBA00025912"/>
    </source>
</evidence>
<comment type="function">
    <text evidence="2">Membrane-anchoring subunit of succinate dehydrogenase (SDH).</text>
</comment>